<feature type="compositionally biased region" description="Polar residues" evidence="1">
    <location>
        <begin position="464"/>
        <end position="484"/>
    </location>
</feature>
<evidence type="ECO:0000256" key="1">
    <source>
        <dbReference type="SAM" id="MobiDB-lite"/>
    </source>
</evidence>
<feature type="compositionally biased region" description="Polar residues" evidence="1">
    <location>
        <begin position="522"/>
        <end position="532"/>
    </location>
</feature>
<dbReference type="Proteomes" id="UP000243686">
    <property type="component" value="Unassembled WGS sequence"/>
</dbReference>
<sequence length="1101" mass="124088">MKAIQRSAASWDPYVGKCYGTWDVTDSGIDRAAIPIVNFRASLSVMFGRLNNTRAIISAHFAKRFSFLMEDGKERKQCSGKQSTQCLNNSAVTIAENIINGTELWEDNLAYLTVDDFSPFLGIKYSDIEKLTRLNLDKPKPDGIPNGKADNYNAQAANTTSIGKIQKSSIWASRYTGTYSSSLRCKRSGNLDDRKTETTKRKQSSVTKVIWDFQSEPIHPKISFEALKARAELKPDAHAPMIGSDWWVEVLVYAKLGYWSPEILPPSLQTTEASSDMDLRSLTSTVAAITRGTTASSQHSVNPAKRFIAKFGGLHRFYQSLYEGSVSTEDLETAIHLCHFGLHLGLKRSIRNMEDRKLQQRRSHQITLRSSSVAAMYKAIQSQAKNENRNLVAPKDLRAVINTLFLGELNSFRDMSFYQNPQQATCFETAADSSILYNTPPVKYDESVGTVDTSTSERSTESTAENPPDTTGLTQPSQLTSHGNENSKPRHMDASTQLTSLSSLESRISTDIRGESLEERQSQTTRSAQNVRVGTDKTERRSLHLNFTQTKHLPSYPQPSVTVATTKASCGSRLQSLNSSRIFPSHRTTKIIRHLRNIIPDFESKINIQDLLEQTILQLSNKVLYHPEISVTQGDSAEARVQKLVRFTSRKQPILERILRQQSEELLSYLKKPAEPIEPQVSFDQPSLTCRFMLPTIQPDRPPTRVTISNTVDVDHSELVLNKRRGSKLIRSPLSEDSRSNASYLSLLRCGPNFKTTSEEGSTSVDTAVDPCIHRLSGSFYSSITQSSGHVKALGFRLSEPFQSERDRHLFLVPRLPPRPATMLQAVSQELRKVHPYILEYFTQTLQQVVTDSIWVTERNPIKLFPALERLGADLMAYRQSSGHVVRFKIMSIISASGRNRLLRKQLKHGAMLQGNWLDQLLRSLGSQQPSCRTEAALALAKLASETRLMNKLLAEQRSTVITDIFHSLFRAAEYYPKNWPEYYMTICFFLHHNQCQRILDSLLDCGAQARSSITGPGFLHLLGYIYTYWPKTLLETLSVNEKYLNRLFDTALSNPITKKATRETIAALYGYITIKTNLFSLWQPESNRVKHNTSNVDNGR</sequence>
<evidence type="ECO:0000313" key="2">
    <source>
        <dbReference type="EMBL" id="OON22974.1"/>
    </source>
</evidence>
<evidence type="ECO:0000313" key="3">
    <source>
        <dbReference type="Proteomes" id="UP000243686"/>
    </source>
</evidence>
<keyword evidence="3" id="KW-1185">Reference proteome</keyword>
<feature type="region of interest" description="Disordered" evidence="1">
    <location>
        <begin position="439"/>
        <end position="537"/>
    </location>
</feature>
<proteinExistence type="predicted"/>
<gene>
    <name evidence="2" type="ORF">X801_01118</name>
</gene>
<reference evidence="2 3" key="1">
    <citation type="submission" date="2015-03" db="EMBL/GenBank/DDBJ databases">
        <title>Draft genome of the nematode, Opisthorchis viverrini.</title>
        <authorList>
            <person name="Mitreva M."/>
        </authorList>
    </citation>
    <scope>NUCLEOTIDE SEQUENCE [LARGE SCALE GENOMIC DNA]</scope>
    <source>
        <strain evidence="2">Khon Kaen</strain>
    </source>
</reference>
<dbReference type="EMBL" id="KV891636">
    <property type="protein sequence ID" value="OON22974.1"/>
    <property type="molecule type" value="Genomic_DNA"/>
</dbReference>
<feature type="compositionally biased region" description="Low complexity" evidence="1">
    <location>
        <begin position="495"/>
        <end position="506"/>
    </location>
</feature>
<feature type="compositionally biased region" description="Basic and acidic residues" evidence="1">
    <location>
        <begin position="508"/>
        <end position="521"/>
    </location>
</feature>
<protein>
    <submittedName>
        <fullName evidence="2">Uncharacterized protein</fullName>
    </submittedName>
</protein>
<organism evidence="2 3">
    <name type="scientific">Opisthorchis viverrini</name>
    <name type="common">Southeast Asian liver fluke</name>
    <dbReference type="NCBI Taxonomy" id="6198"/>
    <lineage>
        <taxon>Eukaryota</taxon>
        <taxon>Metazoa</taxon>
        <taxon>Spiralia</taxon>
        <taxon>Lophotrochozoa</taxon>
        <taxon>Platyhelminthes</taxon>
        <taxon>Trematoda</taxon>
        <taxon>Digenea</taxon>
        <taxon>Opisthorchiida</taxon>
        <taxon>Opisthorchiata</taxon>
        <taxon>Opisthorchiidae</taxon>
        <taxon>Opisthorchis</taxon>
    </lineage>
</organism>
<accession>A0A1S8X8C8</accession>
<name>A0A1S8X8C8_OPIVI</name>
<feature type="compositionally biased region" description="Low complexity" evidence="1">
    <location>
        <begin position="453"/>
        <end position="463"/>
    </location>
</feature>
<dbReference type="AlphaFoldDB" id="A0A1S8X8C8"/>